<evidence type="ECO:0000256" key="5">
    <source>
        <dbReference type="ARBA" id="ARBA00023136"/>
    </source>
</evidence>
<organism evidence="8 9">
    <name type="scientific">Candidatus Cryptobacteroides intestinavium</name>
    <dbReference type="NCBI Taxonomy" id="2840766"/>
    <lineage>
        <taxon>Bacteria</taxon>
        <taxon>Pseudomonadati</taxon>
        <taxon>Bacteroidota</taxon>
        <taxon>Bacteroidia</taxon>
        <taxon>Bacteroidales</taxon>
        <taxon>Candidatus Cryptobacteroides</taxon>
    </lineage>
</organism>
<feature type="transmembrane region" description="Helical" evidence="6">
    <location>
        <begin position="102"/>
        <end position="122"/>
    </location>
</feature>
<proteinExistence type="predicted"/>
<keyword evidence="5 6" id="KW-0472">Membrane</keyword>
<evidence type="ECO:0000256" key="3">
    <source>
        <dbReference type="ARBA" id="ARBA00022692"/>
    </source>
</evidence>
<reference evidence="8" key="1">
    <citation type="submission" date="2020-10" db="EMBL/GenBank/DDBJ databases">
        <authorList>
            <person name="Gilroy R."/>
        </authorList>
    </citation>
    <scope>NUCLEOTIDE SEQUENCE</scope>
    <source>
        <strain evidence="8">B1-20833</strain>
    </source>
</reference>
<keyword evidence="3 6" id="KW-0812">Transmembrane</keyword>
<evidence type="ECO:0000256" key="6">
    <source>
        <dbReference type="SAM" id="Phobius"/>
    </source>
</evidence>
<feature type="transmembrane region" description="Helical" evidence="6">
    <location>
        <begin position="222"/>
        <end position="244"/>
    </location>
</feature>
<evidence type="ECO:0000313" key="8">
    <source>
        <dbReference type="EMBL" id="MBO8451924.1"/>
    </source>
</evidence>
<dbReference type="PANTHER" id="PTHR32322:SF18">
    <property type="entry name" value="S-ADENOSYLMETHIONINE_S-ADENOSYLHOMOCYSTEINE TRANSPORTER"/>
    <property type="match status" value="1"/>
</dbReference>
<comment type="caution">
    <text evidence="8">The sequence shown here is derived from an EMBL/GenBank/DDBJ whole genome shotgun (WGS) entry which is preliminary data.</text>
</comment>
<feature type="transmembrane region" description="Helical" evidence="6">
    <location>
        <begin position="74"/>
        <end position="96"/>
    </location>
</feature>
<evidence type="ECO:0000313" key="9">
    <source>
        <dbReference type="Proteomes" id="UP000823661"/>
    </source>
</evidence>
<protein>
    <submittedName>
        <fullName evidence="8">DMT family transporter</fullName>
    </submittedName>
</protein>
<dbReference type="PANTHER" id="PTHR32322">
    <property type="entry name" value="INNER MEMBRANE TRANSPORTER"/>
    <property type="match status" value="1"/>
</dbReference>
<sequence length="307" mass="32209">MKEKNGGSRQTRGILDAIISSSSFGFSPFFSVSLLALGLGTMDVLSYRWGVAALALCIIAAAGKKSLKVTGREFGKIFLLSIFRALTSFTLLIGYANIASGVASTIHFTYPVIVAFCMMFIFGEKKSPVIIVAIILSVVGAYCLAEGDTAEVAGGDKTKGIIASAASVLCYAGYVILLRKTGADRIESTKLTIYVLGLSAVYFIIAGSIAGGIKIVTEPAGWLYILGISLVCTMVSNFFLVNAVKNAGPTLASVFGALEPLTAVLTGVLFLNERLSAVNVAGILLILGTVTIVVVHQKAQKNAYSRP</sequence>
<feature type="transmembrane region" description="Helical" evidence="6">
    <location>
        <begin position="251"/>
        <end position="271"/>
    </location>
</feature>
<feature type="domain" description="EamA" evidence="7">
    <location>
        <begin position="159"/>
        <end position="294"/>
    </location>
</feature>
<reference evidence="8" key="2">
    <citation type="journal article" date="2021" name="PeerJ">
        <title>Extensive microbial diversity within the chicken gut microbiome revealed by metagenomics and culture.</title>
        <authorList>
            <person name="Gilroy R."/>
            <person name="Ravi A."/>
            <person name="Getino M."/>
            <person name="Pursley I."/>
            <person name="Horton D.L."/>
            <person name="Alikhan N.F."/>
            <person name="Baker D."/>
            <person name="Gharbi K."/>
            <person name="Hall N."/>
            <person name="Watson M."/>
            <person name="Adriaenssens E.M."/>
            <person name="Foster-Nyarko E."/>
            <person name="Jarju S."/>
            <person name="Secka A."/>
            <person name="Antonio M."/>
            <person name="Oren A."/>
            <person name="Chaudhuri R.R."/>
            <person name="La Ragione R."/>
            <person name="Hildebrand F."/>
            <person name="Pallen M.J."/>
        </authorList>
    </citation>
    <scope>NUCLEOTIDE SEQUENCE</scope>
    <source>
        <strain evidence="8">B1-20833</strain>
    </source>
</reference>
<feature type="transmembrane region" description="Helical" evidence="6">
    <location>
        <begin position="45"/>
        <end position="62"/>
    </location>
</feature>
<evidence type="ECO:0000256" key="1">
    <source>
        <dbReference type="ARBA" id="ARBA00004651"/>
    </source>
</evidence>
<dbReference type="GO" id="GO:0005886">
    <property type="term" value="C:plasma membrane"/>
    <property type="evidence" value="ECO:0007669"/>
    <property type="project" value="UniProtKB-SubCell"/>
</dbReference>
<feature type="transmembrane region" description="Helical" evidence="6">
    <location>
        <begin position="129"/>
        <end position="147"/>
    </location>
</feature>
<evidence type="ECO:0000256" key="4">
    <source>
        <dbReference type="ARBA" id="ARBA00022989"/>
    </source>
</evidence>
<feature type="domain" description="EamA" evidence="7">
    <location>
        <begin position="12"/>
        <end position="144"/>
    </location>
</feature>
<dbReference type="InterPro" id="IPR050638">
    <property type="entry name" value="AA-Vitamin_Transporters"/>
</dbReference>
<dbReference type="InterPro" id="IPR037185">
    <property type="entry name" value="EmrE-like"/>
</dbReference>
<gene>
    <name evidence="8" type="ORF">IAC06_03445</name>
</gene>
<evidence type="ECO:0000256" key="2">
    <source>
        <dbReference type="ARBA" id="ARBA00022475"/>
    </source>
</evidence>
<feature type="transmembrane region" description="Helical" evidence="6">
    <location>
        <begin position="277"/>
        <end position="296"/>
    </location>
</feature>
<keyword evidence="4 6" id="KW-1133">Transmembrane helix</keyword>
<feature type="transmembrane region" description="Helical" evidence="6">
    <location>
        <begin position="191"/>
        <end position="216"/>
    </location>
</feature>
<keyword evidence="2" id="KW-1003">Cell membrane</keyword>
<accession>A0A9D9EQS1</accession>
<dbReference type="EMBL" id="JADIMI010000031">
    <property type="protein sequence ID" value="MBO8451924.1"/>
    <property type="molecule type" value="Genomic_DNA"/>
</dbReference>
<dbReference type="Pfam" id="PF00892">
    <property type="entry name" value="EamA"/>
    <property type="match status" value="2"/>
</dbReference>
<dbReference type="SUPFAM" id="SSF103481">
    <property type="entry name" value="Multidrug resistance efflux transporter EmrE"/>
    <property type="match status" value="2"/>
</dbReference>
<dbReference type="InterPro" id="IPR000620">
    <property type="entry name" value="EamA_dom"/>
</dbReference>
<feature type="transmembrane region" description="Helical" evidence="6">
    <location>
        <begin position="159"/>
        <end position="179"/>
    </location>
</feature>
<dbReference type="Proteomes" id="UP000823661">
    <property type="component" value="Unassembled WGS sequence"/>
</dbReference>
<dbReference type="AlphaFoldDB" id="A0A9D9EQS1"/>
<name>A0A9D9EQS1_9BACT</name>
<comment type="subcellular location">
    <subcellularLocation>
        <location evidence="1">Cell membrane</location>
        <topology evidence="1">Multi-pass membrane protein</topology>
    </subcellularLocation>
</comment>
<evidence type="ECO:0000259" key="7">
    <source>
        <dbReference type="Pfam" id="PF00892"/>
    </source>
</evidence>
<feature type="transmembrane region" description="Helical" evidence="6">
    <location>
        <begin position="12"/>
        <end position="39"/>
    </location>
</feature>